<gene>
    <name evidence="1" type="ORF">V6N12_047146</name>
</gene>
<evidence type="ECO:0000313" key="1">
    <source>
        <dbReference type="EMBL" id="KAK8533742.1"/>
    </source>
</evidence>
<proteinExistence type="predicted"/>
<dbReference type="EMBL" id="JBBPBM010000032">
    <property type="protein sequence ID" value="KAK8533742.1"/>
    <property type="molecule type" value="Genomic_DNA"/>
</dbReference>
<comment type="caution">
    <text evidence="1">The sequence shown here is derived from an EMBL/GenBank/DDBJ whole genome shotgun (WGS) entry which is preliminary data.</text>
</comment>
<dbReference type="Proteomes" id="UP001472677">
    <property type="component" value="Unassembled WGS sequence"/>
</dbReference>
<accession>A0ABR2DA11</accession>
<evidence type="ECO:0000313" key="2">
    <source>
        <dbReference type="Proteomes" id="UP001472677"/>
    </source>
</evidence>
<reference evidence="1 2" key="1">
    <citation type="journal article" date="2024" name="G3 (Bethesda)">
        <title>Genome assembly of Hibiscus sabdariffa L. provides insights into metabolisms of medicinal natural products.</title>
        <authorList>
            <person name="Kim T."/>
        </authorList>
    </citation>
    <scope>NUCLEOTIDE SEQUENCE [LARGE SCALE GENOMIC DNA]</scope>
    <source>
        <strain evidence="1">TK-2024</strain>
        <tissue evidence="1">Old leaves</tissue>
    </source>
</reference>
<keyword evidence="2" id="KW-1185">Reference proteome</keyword>
<name>A0ABR2DA11_9ROSI</name>
<sequence length="73" mass="8647">MVMPRKRLQLAMVHDVVLERPRALGCHKKTFEFFPVDKKEMELQRASKEDTGGCYLWPVYWVIPLLKDVSQEK</sequence>
<protein>
    <submittedName>
        <fullName evidence="1">Uncharacterized protein</fullName>
    </submittedName>
</protein>
<organism evidence="1 2">
    <name type="scientific">Hibiscus sabdariffa</name>
    <name type="common">roselle</name>
    <dbReference type="NCBI Taxonomy" id="183260"/>
    <lineage>
        <taxon>Eukaryota</taxon>
        <taxon>Viridiplantae</taxon>
        <taxon>Streptophyta</taxon>
        <taxon>Embryophyta</taxon>
        <taxon>Tracheophyta</taxon>
        <taxon>Spermatophyta</taxon>
        <taxon>Magnoliopsida</taxon>
        <taxon>eudicotyledons</taxon>
        <taxon>Gunneridae</taxon>
        <taxon>Pentapetalae</taxon>
        <taxon>rosids</taxon>
        <taxon>malvids</taxon>
        <taxon>Malvales</taxon>
        <taxon>Malvaceae</taxon>
        <taxon>Malvoideae</taxon>
        <taxon>Hibiscus</taxon>
    </lineage>
</organism>